<proteinExistence type="predicted"/>
<dbReference type="InterPro" id="IPR032675">
    <property type="entry name" value="LRR_dom_sf"/>
</dbReference>
<dbReference type="SMART" id="SM00369">
    <property type="entry name" value="LRR_TYP"/>
    <property type="match status" value="3"/>
</dbReference>
<organism evidence="5 6">
    <name type="scientific">Branchiostoma floridae</name>
    <name type="common">Florida lancelet</name>
    <name type="synonym">Amphioxus</name>
    <dbReference type="NCBI Taxonomy" id="7739"/>
    <lineage>
        <taxon>Eukaryota</taxon>
        <taxon>Metazoa</taxon>
        <taxon>Chordata</taxon>
        <taxon>Cephalochordata</taxon>
        <taxon>Leptocardii</taxon>
        <taxon>Amphioxiformes</taxon>
        <taxon>Branchiostomatidae</taxon>
        <taxon>Branchiostoma</taxon>
    </lineage>
</organism>
<dbReference type="OrthoDB" id="8023798at2759"/>
<gene>
    <name evidence="6" type="primary">LOC118415878</name>
</gene>
<evidence type="ECO:0000256" key="3">
    <source>
        <dbReference type="ARBA" id="ARBA00022737"/>
    </source>
</evidence>
<evidence type="ECO:0000256" key="2">
    <source>
        <dbReference type="ARBA" id="ARBA00022729"/>
    </source>
</evidence>
<dbReference type="RefSeq" id="XP_035676648.1">
    <property type="nucleotide sequence ID" value="XM_035820755.1"/>
</dbReference>
<dbReference type="InterPro" id="IPR050328">
    <property type="entry name" value="Dev_Immune_Receptor"/>
</dbReference>
<dbReference type="Gene3D" id="3.80.10.10">
    <property type="entry name" value="Ribonuclease Inhibitor"/>
    <property type="match status" value="1"/>
</dbReference>
<dbReference type="SUPFAM" id="SSF52058">
    <property type="entry name" value="L domain-like"/>
    <property type="match status" value="1"/>
</dbReference>
<keyword evidence="2 4" id="KW-0732">Signal</keyword>
<accession>A0A9J7L5W0</accession>
<dbReference type="AlphaFoldDB" id="A0A9J7L5W0"/>
<name>A0A9J7L5W0_BRAFL</name>
<evidence type="ECO:0000313" key="5">
    <source>
        <dbReference type="Proteomes" id="UP000001554"/>
    </source>
</evidence>
<dbReference type="KEGG" id="bfo:118415878"/>
<dbReference type="Pfam" id="PF13306">
    <property type="entry name" value="LRR_5"/>
    <property type="match status" value="1"/>
</dbReference>
<dbReference type="GeneID" id="118415878"/>
<keyword evidence="5" id="KW-1185">Reference proteome</keyword>
<dbReference type="PANTHER" id="PTHR24373">
    <property type="entry name" value="SLIT RELATED LEUCINE-RICH REPEAT NEURONAL PROTEIN"/>
    <property type="match status" value="1"/>
</dbReference>
<evidence type="ECO:0000313" key="6">
    <source>
        <dbReference type="RefSeq" id="XP_035676648.1"/>
    </source>
</evidence>
<reference evidence="5" key="1">
    <citation type="journal article" date="2020" name="Nat. Ecol. Evol.">
        <title>Deeply conserved synteny resolves early events in vertebrate evolution.</title>
        <authorList>
            <person name="Simakov O."/>
            <person name="Marletaz F."/>
            <person name="Yue J.X."/>
            <person name="O'Connell B."/>
            <person name="Jenkins J."/>
            <person name="Brandt A."/>
            <person name="Calef R."/>
            <person name="Tung C.H."/>
            <person name="Huang T.K."/>
            <person name="Schmutz J."/>
            <person name="Satoh N."/>
            <person name="Yu J.K."/>
            <person name="Putnam N.H."/>
            <person name="Green R.E."/>
            <person name="Rokhsar D.S."/>
        </authorList>
    </citation>
    <scope>NUCLEOTIDE SEQUENCE [LARGE SCALE GENOMIC DNA]</scope>
    <source>
        <strain evidence="5">S238N-H82</strain>
    </source>
</reference>
<dbReference type="Proteomes" id="UP000001554">
    <property type="component" value="Chromosome 1"/>
</dbReference>
<keyword evidence="3" id="KW-0677">Repeat</keyword>
<feature type="signal peptide" evidence="4">
    <location>
        <begin position="1"/>
        <end position="25"/>
    </location>
</feature>
<dbReference type="InterPro" id="IPR026906">
    <property type="entry name" value="LRR_5"/>
</dbReference>
<evidence type="ECO:0000256" key="4">
    <source>
        <dbReference type="SAM" id="SignalP"/>
    </source>
</evidence>
<dbReference type="InterPro" id="IPR003591">
    <property type="entry name" value="Leu-rich_rpt_typical-subtyp"/>
</dbReference>
<evidence type="ECO:0000256" key="1">
    <source>
        <dbReference type="ARBA" id="ARBA00022614"/>
    </source>
</evidence>
<sequence length="208" mass="23752">MRRTVSMVVLAVLLEIISCANLTRAAWSPPDCPRQCSCGGQVVFPLYEQLRTVQCFRPSETVQFPPDTQSINVEFSPLRQVIPEDVFQGLNDLVSVKLTARLTTVPQGLFRNLTQLRVLWIREFRVRQLPIGIFDSLRELEQIWIEETTISRLRGNTFSNLNKLMFVHLNNNQLARLPANLFSSQPALALLHLQWIHSRPSTTECLPG</sequence>
<protein>
    <submittedName>
        <fullName evidence="6">Platelet glycoprotein V-like</fullName>
    </submittedName>
</protein>
<dbReference type="PANTHER" id="PTHR24373:SF370">
    <property type="entry name" value="FISH-LIPS, ISOFORM E"/>
    <property type="match status" value="1"/>
</dbReference>
<keyword evidence="1" id="KW-0433">Leucine-rich repeat</keyword>
<feature type="chain" id="PRO_5039938126" evidence="4">
    <location>
        <begin position="26"/>
        <end position="208"/>
    </location>
</feature>
<reference evidence="6" key="2">
    <citation type="submission" date="2025-08" db="UniProtKB">
        <authorList>
            <consortium name="RefSeq"/>
        </authorList>
    </citation>
    <scope>IDENTIFICATION</scope>
    <source>
        <strain evidence="6">S238N-H82</strain>
        <tissue evidence="6">Testes</tissue>
    </source>
</reference>